<dbReference type="KEGG" id="iag:Igag_1371"/>
<proteinExistence type="predicted"/>
<dbReference type="EMBL" id="CP002098">
    <property type="protein sequence ID" value="ADM28174.1"/>
    <property type="molecule type" value="Genomic_DNA"/>
</dbReference>
<dbReference type="AlphaFoldDB" id="E0SQ43"/>
<dbReference type="BioCyc" id="IAGG583356:GHAH-1357-MONOMER"/>
<protein>
    <submittedName>
        <fullName evidence="1">Uncharacterized protein</fullName>
    </submittedName>
</protein>
<name>E0SQ43_IGNAA</name>
<organism evidence="1 2">
    <name type="scientific">Ignisphaera aggregans (strain DSM 17230 / JCM 13409 / AQ1.S1)</name>
    <dbReference type="NCBI Taxonomy" id="583356"/>
    <lineage>
        <taxon>Archaea</taxon>
        <taxon>Thermoproteota</taxon>
        <taxon>Thermoprotei</taxon>
        <taxon>Desulfurococcales</taxon>
        <taxon>Desulfurococcaceae</taxon>
        <taxon>Ignisphaera</taxon>
    </lineage>
</organism>
<dbReference type="Proteomes" id="UP000001304">
    <property type="component" value="Chromosome"/>
</dbReference>
<reference evidence="1 2" key="1">
    <citation type="journal article" date="2010" name="Stand. Genomic Sci.">
        <title>Complete genome sequence of Ignisphaera aggregans type strain (AQ1.S1).</title>
        <authorList>
            <person name="Goker M."/>
            <person name="Held B."/>
            <person name="Lapidus A."/>
            <person name="Nolan M."/>
            <person name="Spring S."/>
            <person name="Yasawong M."/>
            <person name="Lucas S."/>
            <person name="Glavina Del Rio T."/>
            <person name="Tice H."/>
            <person name="Cheng J.F."/>
            <person name="Goodwin L."/>
            <person name="Tapia R."/>
            <person name="Pitluck S."/>
            <person name="Liolios K."/>
            <person name="Ivanova N."/>
            <person name="Mavromatis K."/>
            <person name="Mikhailova N."/>
            <person name="Pati A."/>
            <person name="Chen A."/>
            <person name="Palaniappan K."/>
            <person name="Brambilla E."/>
            <person name="Land M."/>
            <person name="Hauser L."/>
            <person name="Chang Y.J."/>
            <person name="Jeffries C.D."/>
            <person name="Brettin T."/>
            <person name="Detter J.C."/>
            <person name="Han C."/>
            <person name="Rohde M."/>
            <person name="Sikorski J."/>
            <person name="Woyke T."/>
            <person name="Bristow J."/>
            <person name="Eisen J.A."/>
            <person name="Markowitz V."/>
            <person name="Hugenholtz P."/>
            <person name="Kyrpides N.C."/>
            <person name="Klenk H.P."/>
        </authorList>
    </citation>
    <scope>NUCLEOTIDE SEQUENCE [LARGE SCALE GENOMIC DNA]</scope>
    <source>
        <strain evidence="2">DSM 17230 / JCM 13409 / AQ1.S1</strain>
    </source>
</reference>
<gene>
    <name evidence="1" type="ordered locus">Igag_1371</name>
</gene>
<evidence type="ECO:0000313" key="1">
    <source>
        <dbReference type="EMBL" id="ADM28174.1"/>
    </source>
</evidence>
<dbReference type="HOGENOM" id="CLU_2504906_0_0_2"/>
<keyword evidence="2" id="KW-1185">Reference proteome</keyword>
<accession>E0SQ43</accession>
<sequence length="85" mass="9688">MERQCKYIVELIDIEGYAMIGMIKDLRIAQCKGGAYIETTLSNNEKLCTRCMDAKTIELSRKVIDFYATLNRKGMMIGITTESIQ</sequence>
<evidence type="ECO:0000313" key="2">
    <source>
        <dbReference type="Proteomes" id="UP000001304"/>
    </source>
</evidence>
<dbReference type="STRING" id="583356.Igag_1371"/>